<dbReference type="VEuPathDB" id="CryptoDB:CHUDEA6_1190"/>
<evidence type="ECO:0000313" key="3">
    <source>
        <dbReference type="EMBL" id="PPS97564.1"/>
    </source>
</evidence>
<dbReference type="CDD" id="cd06257">
    <property type="entry name" value="DnaJ"/>
    <property type="match status" value="1"/>
</dbReference>
<dbReference type="AlphaFoldDB" id="A0A0S4TGN3"/>
<dbReference type="PRINTS" id="PR00625">
    <property type="entry name" value="JDOMAIN"/>
</dbReference>
<dbReference type="Proteomes" id="UP000199752">
    <property type="component" value="Chromosome 6"/>
</dbReference>
<dbReference type="VEuPathDB" id="CryptoDB:Chro.60153"/>
<dbReference type="InterPro" id="IPR056453">
    <property type="entry name" value="HTH_DNAJC9"/>
</dbReference>
<gene>
    <name evidence="2" type="ORF">CHUDEA6_1190</name>
    <name evidence="3" type="ORF">GY17_00000120</name>
</gene>
<sequence>MVKDIRLYEIIGVSPDAGAAEIKKEYRLRALALHPDKNQNDEKSKERFQELQKAYEILRNEESRKLYDETGIIEGEEGKSFDDIINYFKQFTKKISEKDIQEYKERYRGSDDEWEDLSNFYLRFNGNCKLLLEYIPFSEPEDINYYVSMIEDAIKDGRLPQKKEFKGSIKELHAQGKKWKAKMKREKSKHSSNMEDLVQAIQSSSKKRMGGFASIISKFSDDSFEEVDESKFQEIQENLLKNKKKKR</sequence>
<feature type="domain" description="J" evidence="1">
    <location>
        <begin position="6"/>
        <end position="71"/>
    </location>
</feature>
<dbReference type="PANTHER" id="PTHR44916:SF1">
    <property type="entry name" value="CHAPERONE DNAJ-DOMAIN SUPERFAMILY PROTEIN-RELATED"/>
    <property type="match status" value="1"/>
</dbReference>
<proteinExistence type="predicted"/>
<dbReference type="EMBL" id="JTAI01000007">
    <property type="protein sequence ID" value="PPS97564.1"/>
    <property type="molecule type" value="Genomic_DNA"/>
</dbReference>
<reference evidence="2" key="2">
    <citation type="submission" date="2015-08" db="EMBL/GenBank/DDBJ databases">
        <authorList>
            <person name="Babu N.S."/>
            <person name="Beckwith C.J."/>
            <person name="Beseler K.G."/>
            <person name="Brison A."/>
            <person name="Carone J.V."/>
            <person name="Caskin T.P."/>
            <person name="Diamond M."/>
            <person name="Durham M.E."/>
            <person name="Foxe J.M."/>
            <person name="Go M."/>
            <person name="Henderson B.A."/>
            <person name="Jones I.B."/>
            <person name="McGettigan J.A."/>
            <person name="Micheletti S.J."/>
            <person name="Nasrallah M.E."/>
            <person name="Ortiz D."/>
            <person name="Piller C.R."/>
            <person name="Privatt S.R."/>
            <person name="Schneider S.L."/>
            <person name="Sharp S."/>
            <person name="Smith T.C."/>
            <person name="Stanton J.D."/>
            <person name="Ullery H.E."/>
            <person name="Wilson R.J."/>
            <person name="Serrano M.G."/>
            <person name="Buck G."/>
            <person name="Lee V."/>
            <person name="Wang Y."/>
            <person name="Carvalho R."/>
            <person name="Voegtly L."/>
            <person name="Shi R."/>
            <person name="Duckworth R."/>
            <person name="Johnson A."/>
            <person name="Loviza R."/>
            <person name="Walstead R."/>
            <person name="Shah Z."/>
            <person name="Kiflezghi M."/>
            <person name="Wade K."/>
            <person name="Ball S.L."/>
            <person name="Bradley K.W."/>
            <person name="Asai D.J."/>
            <person name="Bowman C.A."/>
            <person name="Russell D.A."/>
            <person name="Pope W.H."/>
            <person name="Jacobs-Sera D."/>
            <person name="Hendrix R.W."/>
            <person name="Hatfull G.F."/>
        </authorList>
    </citation>
    <scope>NUCLEOTIDE SEQUENCE [LARGE SCALE GENOMIC DNA]</scope>
</reference>
<dbReference type="InterPro" id="IPR042977">
    <property type="entry name" value="AtJ6-like"/>
</dbReference>
<dbReference type="PANTHER" id="PTHR44916">
    <property type="entry name" value="CHAPERONE DNAJ-DOMAIN SUPERFAMILY PROTEIN-RELATED"/>
    <property type="match status" value="1"/>
</dbReference>
<dbReference type="PROSITE" id="PS50076">
    <property type="entry name" value="DNAJ_2"/>
    <property type="match status" value="1"/>
</dbReference>
<dbReference type="Pfam" id="PF00226">
    <property type="entry name" value="DnaJ"/>
    <property type="match status" value="1"/>
</dbReference>
<keyword evidence="4" id="KW-1185">Reference proteome</keyword>
<dbReference type="PROSITE" id="PS00636">
    <property type="entry name" value="DNAJ_1"/>
    <property type="match status" value="1"/>
</dbReference>
<reference evidence="3 4" key="1">
    <citation type="submission" date="2014-11" db="EMBL/GenBank/DDBJ databases">
        <title>Comparative genomic analysis of Cryptosporidium hominis reveals occurrence of genetic recombination in virulent subtypes.</title>
        <authorList>
            <person name="Guo Y."/>
            <person name="Tang K."/>
            <person name="Frace M."/>
            <person name="Li N."/>
            <person name="Roellig D.M."/>
            <person name="Sammons S."/>
            <person name="Knipe K."/>
            <person name="Rowe L."/>
            <person name="Feng Y."/>
            <person name="Xiao L."/>
        </authorList>
    </citation>
    <scope>NUCLEOTIDE SEQUENCE [LARGE SCALE GENOMIC DNA]</scope>
    <source>
        <strain evidence="3">30976</strain>
    </source>
</reference>
<dbReference type="VEuPathDB" id="CryptoDB:GY17_00000120"/>
<dbReference type="SMART" id="SM00271">
    <property type="entry name" value="DnaJ"/>
    <property type="match status" value="1"/>
</dbReference>
<accession>A0A0S4TGN3</accession>
<dbReference type="Proteomes" id="UP001429100">
    <property type="component" value="Unassembled WGS sequence"/>
</dbReference>
<protein>
    <submittedName>
        <fullName evidence="3">DNAJ protein-like</fullName>
    </submittedName>
</protein>
<dbReference type="VEuPathDB" id="CryptoDB:ChTU502y2012_406g0335"/>
<evidence type="ECO:0000259" key="1">
    <source>
        <dbReference type="PROSITE" id="PS50076"/>
    </source>
</evidence>
<dbReference type="InterPro" id="IPR001623">
    <property type="entry name" value="DnaJ_domain"/>
</dbReference>
<evidence type="ECO:0000313" key="2">
    <source>
        <dbReference type="EMBL" id="CUV06545.1"/>
    </source>
</evidence>
<organism evidence="2">
    <name type="scientific">Cryptosporidium hominis</name>
    <dbReference type="NCBI Taxonomy" id="237895"/>
    <lineage>
        <taxon>Eukaryota</taxon>
        <taxon>Sar</taxon>
        <taxon>Alveolata</taxon>
        <taxon>Apicomplexa</taxon>
        <taxon>Conoidasida</taxon>
        <taxon>Coccidia</taxon>
        <taxon>Eucoccidiorida</taxon>
        <taxon>Eimeriorina</taxon>
        <taxon>Cryptosporidiidae</taxon>
        <taxon>Cryptosporidium</taxon>
    </lineage>
</organism>
<reference evidence="3 4" key="3">
    <citation type="submission" date="2017-10" db="EMBL/GenBank/DDBJ databases">
        <title>Consistent, comparative and evidence-based genome annotation and re-annotation for the closely-related species, Cryptosporidium parvum, C. hominis and C. tyzzeri.</title>
        <authorList>
            <person name="Baptista R.P."/>
            <person name="Li Y."/>
            <person name="Sateriale A."/>
            <person name="Striepen B."/>
            <person name="Kissinger J.C."/>
        </authorList>
    </citation>
    <scope>NUCLEOTIDE SEQUENCE [LARGE SCALE GENOMIC DNA]</scope>
    <source>
        <strain evidence="3">30976</strain>
    </source>
</reference>
<dbReference type="InterPro" id="IPR018253">
    <property type="entry name" value="DnaJ_domain_CS"/>
</dbReference>
<dbReference type="Gene3D" id="1.10.287.110">
    <property type="entry name" value="DnaJ domain"/>
    <property type="match status" value="1"/>
</dbReference>
<dbReference type="EMBL" id="LN877952">
    <property type="protein sequence ID" value="CUV06545.1"/>
    <property type="molecule type" value="Genomic_DNA"/>
</dbReference>
<dbReference type="OrthoDB" id="445556at2759"/>
<dbReference type="SUPFAM" id="SSF46565">
    <property type="entry name" value="Chaperone J-domain"/>
    <property type="match status" value="1"/>
</dbReference>
<evidence type="ECO:0000313" key="4">
    <source>
        <dbReference type="Proteomes" id="UP001429100"/>
    </source>
</evidence>
<dbReference type="InterPro" id="IPR036869">
    <property type="entry name" value="J_dom_sf"/>
</dbReference>
<dbReference type="Pfam" id="PF23302">
    <property type="entry name" value="HTH_DNAJC9"/>
    <property type="match status" value="1"/>
</dbReference>
<name>A0A0S4TGN3_CRYHO</name>